<dbReference type="PANTHER" id="PTHR37953">
    <property type="entry name" value="UPF0127 PROTEIN MJ1496"/>
    <property type="match status" value="1"/>
</dbReference>
<feature type="signal peptide" evidence="1">
    <location>
        <begin position="1"/>
        <end position="19"/>
    </location>
</feature>
<evidence type="ECO:0000256" key="1">
    <source>
        <dbReference type="SAM" id="SignalP"/>
    </source>
</evidence>
<sequence length="165" mass="18476">MKQHSKLLLLIITAILVSACSQDQKKSNSKTTDNNTNSGRQLEYERSVTFLTAEGDSISTVDVAIADDNQERSEGLMNVTDLPSDKGMLFIFDDNQPRSFYMANTPLSLDIIFVNADKEIVRIHDNTQPYSDKNLTSGKPARYVIETNAGYCMSHDIREGMQVTF</sequence>
<dbReference type="Pfam" id="PF02643">
    <property type="entry name" value="DUF192"/>
    <property type="match status" value="1"/>
</dbReference>
<name>A0ABT3PWR7_9BACT</name>
<proteinExistence type="predicted"/>
<dbReference type="PROSITE" id="PS51257">
    <property type="entry name" value="PROKAR_LIPOPROTEIN"/>
    <property type="match status" value="1"/>
</dbReference>
<dbReference type="EMBL" id="JAJNDC010000001">
    <property type="protein sequence ID" value="MCW9712295.1"/>
    <property type="molecule type" value="Genomic_DNA"/>
</dbReference>
<protein>
    <submittedName>
        <fullName evidence="2">DUF192 domain-containing protein</fullName>
    </submittedName>
</protein>
<dbReference type="PANTHER" id="PTHR37953:SF1">
    <property type="entry name" value="UPF0127 PROTEIN MJ1496"/>
    <property type="match status" value="1"/>
</dbReference>
<accession>A0ABT3PWR7</accession>
<evidence type="ECO:0000313" key="3">
    <source>
        <dbReference type="Proteomes" id="UP001207337"/>
    </source>
</evidence>
<gene>
    <name evidence="2" type="ORF">LQ318_05180</name>
</gene>
<comment type="caution">
    <text evidence="2">The sequence shown here is derived from an EMBL/GenBank/DDBJ whole genome shotgun (WGS) entry which is preliminary data.</text>
</comment>
<dbReference type="Gene3D" id="2.60.120.1140">
    <property type="entry name" value="Protein of unknown function DUF192"/>
    <property type="match status" value="1"/>
</dbReference>
<dbReference type="InterPro" id="IPR003795">
    <property type="entry name" value="DUF192"/>
</dbReference>
<reference evidence="2 3" key="1">
    <citation type="submission" date="2021-11" db="EMBL/GenBank/DDBJ databases">
        <title>Aliifidinibius sp. nov., a new bacterium isolated from saline soil.</title>
        <authorList>
            <person name="Galisteo C."/>
            <person name="De La Haba R."/>
            <person name="Sanchez-Porro C."/>
            <person name="Ventosa A."/>
        </authorList>
    </citation>
    <scope>NUCLEOTIDE SEQUENCE [LARGE SCALE GENOMIC DNA]</scope>
    <source>
        <strain evidence="2 3">KACC 190600</strain>
    </source>
</reference>
<keyword evidence="3" id="KW-1185">Reference proteome</keyword>
<dbReference type="RefSeq" id="WP_265788139.1">
    <property type="nucleotide sequence ID" value="NZ_BAABRS010000001.1"/>
</dbReference>
<dbReference type="InterPro" id="IPR038695">
    <property type="entry name" value="Saro_0823-like_sf"/>
</dbReference>
<evidence type="ECO:0000313" key="2">
    <source>
        <dbReference type="EMBL" id="MCW9712295.1"/>
    </source>
</evidence>
<organism evidence="2 3">
    <name type="scientific">Fodinibius salicampi</name>
    <dbReference type="NCBI Taxonomy" id="1920655"/>
    <lineage>
        <taxon>Bacteria</taxon>
        <taxon>Pseudomonadati</taxon>
        <taxon>Balneolota</taxon>
        <taxon>Balneolia</taxon>
        <taxon>Balneolales</taxon>
        <taxon>Balneolaceae</taxon>
        <taxon>Fodinibius</taxon>
    </lineage>
</organism>
<keyword evidence="1" id="KW-0732">Signal</keyword>
<feature type="chain" id="PRO_5045292332" evidence="1">
    <location>
        <begin position="20"/>
        <end position="165"/>
    </location>
</feature>
<dbReference type="Proteomes" id="UP001207337">
    <property type="component" value="Unassembled WGS sequence"/>
</dbReference>